<evidence type="ECO:0000256" key="7">
    <source>
        <dbReference type="ARBA" id="ARBA00022833"/>
    </source>
</evidence>
<dbReference type="PROSITE" id="PS50092">
    <property type="entry name" value="TSP1"/>
    <property type="match status" value="2"/>
</dbReference>
<evidence type="ECO:0000256" key="6">
    <source>
        <dbReference type="ARBA" id="ARBA00022801"/>
    </source>
</evidence>
<sequence length="803" mass="90518">LQLLMVTDTSVRDFHGEDLIQQYIMTQIYMVDEMYHHPSLGIEINVGVSDIIILDERAKRNLVVQYDGRRTLDHFCLWADKFRSSGVSDFDVAVYLTRDDIGPAGQYYWYAPVTGMCASLRSCAVVRDDGISSAFVIAHELGHIFGMPHDGYDNHCSKEPDDGKIMAANVQSHFEHYYWTECSRASLEKYLDGLHCLHDQPAPSSWPLYERPFGVSWSLDEQCRQEFGEEFSQCRALPNMNLCDILWCSTPDKPLFCKTKRSPPLPGTSCARNKAMRYDSQWCMRGRCEARSTVAVDGGWSGWSEWGICSLTCGTGVQFRSRTCSNPMPEYGGSECEGAADERRLCNTQSCLLMTDFRAEQCEQQNEVNFFGGRRHHWKPREAEQDVCKLTCISEETGHVFISDSHVVDGTLCSYDNPHHICIKGECQTMGCDGEMGSNKTSDDCGVCGGDSSTCKHIKGTASRDIDSKEYHHLVLLPERARGIRISERNSSYLSHYLALRDPHTDKWYLNGGGTEGTSKHFVLHGTNFVYTNIDHEESLSALGPLLSAVEILVYSMSDSDPPTIDFEYTMSPNDAEQMVLMGRSPEHHALAESAADEQRFTWIQSGWQACSVSCGGGLQEDLLECLDTKQQMIVRGLCKTKKKPAPQHQACNEHACRYAFRWEAEDWTEACSQACGTHGVQRRHIRCMAYVSPTEEREVDPPYCDLHRMPLYQRPCNQFSCESVRWRTAPWSMVSHLHATLHLISLPLKCSPDGMRSRKVWCEAGGKPHAIDKAVPCPQADKPLNQESCQQGGHKTSLNQKN</sequence>
<dbReference type="OrthoDB" id="5855429at2759"/>
<feature type="region of interest" description="Disordered" evidence="15">
    <location>
        <begin position="777"/>
        <end position="803"/>
    </location>
</feature>
<comment type="subcellular location">
    <subcellularLocation>
        <location evidence="1">Secreted</location>
    </subcellularLocation>
</comment>
<evidence type="ECO:0000313" key="17">
    <source>
        <dbReference type="EMBL" id="ELT99747.1"/>
    </source>
</evidence>
<keyword evidence="3" id="KW-0645">Protease</keyword>
<evidence type="ECO:0000256" key="2">
    <source>
        <dbReference type="ARBA" id="ARBA00022525"/>
    </source>
</evidence>
<reference evidence="18" key="3">
    <citation type="submission" date="2015-06" db="UniProtKB">
        <authorList>
            <consortium name="EnsemblMetazoa"/>
        </authorList>
    </citation>
    <scope>IDENTIFICATION</scope>
</reference>
<dbReference type="EMBL" id="AMQN01009902">
    <property type="status" value="NOT_ANNOTATED_CDS"/>
    <property type="molecule type" value="Genomic_DNA"/>
</dbReference>
<dbReference type="EnsemblMetazoa" id="CapteT133510">
    <property type="protein sequence ID" value="CapteP133510"/>
    <property type="gene ID" value="CapteG133510"/>
</dbReference>
<dbReference type="Pfam" id="PF00090">
    <property type="entry name" value="TSP_1"/>
    <property type="match status" value="1"/>
</dbReference>
<keyword evidence="6" id="KW-0378">Hydrolase</keyword>
<evidence type="ECO:0000259" key="16">
    <source>
        <dbReference type="PROSITE" id="PS50215"/>
    </source>
</evidence>
<dbReference type="Gene3D" id="2.20.100.10">
    <property type="entry name" value="Thrombospondin type-1 (TSP1) repeat"/>
    <property type="match status" value="3"/>
</dbReference>
<gene>
    <name evidence="17" type="ORF">CAPTEDRAFT_133510</name>
</gene>
<dbReference type="EMBL" id="KB306540">
    <property type="protein sequence ID" value="ELT99747.1"/>
    <property type="molecule type" value="Genomic_DNA"/>
</dbReference>
<dbReference type="InterPro" id="IPR050439">
    <property type="entry name" value="ADAMTS_ADAMTS-like"/>
</dbReference>
<evidence type="ECO:0000256" key="5">
    <source>
        <dbReference type="ARBA" id="ARBA00022737"/>
    </source>
</evidence>
<dbReference type="InterPro" id="IPR010294">
    <property type="entry name" value="ADAMTS_spacer1"/>
</dbReference>
<keyword evidence="9 13" id="KW-1015">Disulfide bond</keyword>
<evidence type="ECO:0000313" key="19">
    <source>
        <dbReference type="Proteomes" id="UP000014760"/>
    </source>
</evidence>
<dbReference type="InterPro" id="IPR045371">
    <property type="entry name" value="ADAMTS_CR_3"/>
</dbReference>
<dbReference type="Proteomes" id="UP000014760">
    <property type="component" value="Unassembled WGS sequence"/>
</dbReference>
<evidence type="ECO:0000256" key="12">
    <source>
        <dbReference type="PIRSR" id="PIRSR613273-2"/>
    </source>
</evidence>
<feature type="disulfide bond" evidence="13">
    <location>
        <begin position="324"/>
        <end position="336"/>
    </location>
</feature>
<feature type="compositionally biased region" description="Polar residues" evidence="15">
    <location>
        <begin position="786"/>
        <end position="803"/>
    </location>
</feature>
<dbReference type="Pfam" id="PF19236">
    <property type="entry name" value="ADAMTS_CR_3"/>
    <property type="match status" value="1"/>
</dbReference>
<comment type="caution">
    <text evidence="14">Lacks conserved residue(s) required for the propagation of feature annotation.</text>
</comment>
<comment type="cofactor">
    <cofactor evidence="12">
        <name>Zn(2+)</name>
        <dbReference type="ChEBI" id="CHEBI:29105"/>
    </cofactor>
    <text evidence="12">Binds 1 zinc ion per subunit.</text>
</comment>
<dbReference type="AlphaFoldDB" id="R7U1K1"/>
<feature type="binding site" evidence="12">
    <location>
        <position position="196"/>
    </location>
    <ligand>
        <name>Ca(2+)</name>
        <dbReference type="ChEBI" id="CHEBI:29108"/>
        <label>1</label>
    </ligand>
</feature>
<feature type="disulfide bond" evidence="13">
    <location>
        <begin position="309"/>
        <end position="346"/>
    </location>
</feature>
<feature type="active site" evidence="11 14">
    <location>
        <position position="140"/>
    </location>
</feature>
<feature type="disulfide bond" evidence="13">
    <location>
        <begin position="156"/>
        <end position="182"/>
    </location>
</feature>
<accession>R7U1K1</accession>
<reference evidence="17 19" key="2">
    <citation type="journal article" date="2013" name="Nature">
        <title>Insights into bilaterian evolution from three spiralian genomes.</title>
        <authorList>
            <person name="Simakov O."/>
            <person name="Marletaz F."/>
            <person name="Cho S.J."/>
            <person name="Edsinger-Gonzales E."/>
            <person name="Havlak P."/>
            <person name="Hellsten U."/>
            <person name="Kuo D.H."/>
            <person name="Larsson T."/>
            <person name="Lv J."/>
            <person name="Arendt D."/>
            <person name="Savage R."/>
            <person name="Osoegawa K."/>
            <person name="de Jong P."/>
            <person name="Grimwood J."/>
            <person name="Chapman J.A."/>
            <person name="Shapiro H."/>
            <person name="Aerts A."/>
            <person name="Otillar R.P."/>
            <person name="Terry A.Y."/>
            <person name="Boore J.L."/>
            <person name="Grigoriev I.V."/>
            <person name="Lindberg D.R."/>
            <person name="Seaver E.C."/>
            <person name="Weisblat D.A."/>
            <person name="Putnam N.H."/>
            <person name="Rokhsar D.S."/>
        </authorList>
    </citation>
    <scope>NUCLEOTIDE SEQUENCE</scope>
    <source>
        <strain evidence="17 19">I ESC-2004</strain>
    </source>
</reference>
<dbReference type="Gene3D" id="2.60.120.830">
    <property type="match status" value="1"/>
</dbReference>
<evidence type="ECO:0000313" key="18">
    <source>
        <dbReference type="EnsemblMetazoa" id="CapteP133510"/>
    </source>
</evidence>
<evidence type="ECO:0000256" key="4">
    <source>
        <dbReference type="ARBA" id="ARBA00022723"/>
    </source>
</evidence>
<feature type="non-terminal residue" evidence="17">
    <location>
        <position position="1"/>
    </location>
</feature>
<dbReference type="SMART" id="SM00209">
    <property type="entry name" value="TSP1"/>
    <property type="match status" value="3"/>
</dbReference>
<name>R7U1K1_CAPTE</name>
<feature type="binding site" evidence="12">
    <location>
        <position position="199"/>
    </location>
    <ligand>
        <name>Ca(2+)</name>
        <dbReference type="ChEBI" id="CHEBI:29108"/>
        <label>1</label>
    </ligand>
</feature>
<dbReference type="GO" id="GO:0004222">
    <property type="term" value="F:metalloendopeptidase activity"/>
    <property type="evidence" value="ECO:0007669"/>
    <property type="project" value="InterPro"/>
</dbReference>
<feature type="disulfide bond" evidence="13">
    <location>
        <begin position="243"/>
        <end position="283"/>
    </location>
</feature>
<keyword evidence="4 12" id="KW-0479">Metal-binding</keyword>
<dbReference type="SUPFAM" id="SSF55486">
    <property type="entry name" value="Metalloproteases ('zincins'), catalytic domain"/>
    <property type="match status" value="1"/>
</dbReference>
<keyword evidence="12" id="KW-0106">Calcium</keyword>
<keyword evidence="19" id="KW-1185">Reference proteome</keyword>
<feature type="binding site" evidence="12">
    <location>
        <position position="199"/>
    </location>
    <ligand>
        <name>Ca(2+)</name>
        <dbReference type="ChEBI" id="CHEBI:29108"/>
        <label>2</label>
    </ligand>
</feature>
<dbReference type="Gene3D" id="3.40.1620.60">
    <property type="match status" value="1"/>
</dbReference>
<dbReference type="InterPro" id="IPR001590">
    <property type="entry name" value="Peptidase_M12B"/>
</dbReference>
<dbReference type="OMA" id="QCQGDKS"/>
<dbReference type="PRINTS" id="PR01705">
    <property type="entry name" value="TSP1REPEAT"/>
</dbReference>
<evidence type="ECO:0000256" key="3">
    <source>
        <dbReference type="ARBA" id="ARBA00022670"/>
    </source>
</evidence>
<dbReference type="GO" id="GO:0031012">
    <property type="term" value="C:extracellular matrix"/>
    <property type="evidence" value="ECO:0007669"/>
    <property type="project" value="TreeGrafter"/>
</dbReference>
<dbReference type="GO" id="GO:0006508">
    <property type="term" value="P:proteolysis"/>
    <property type="evidence" value="ECO:0007669"/>
    <property type="project" value="UniProtKB-KW"/>
</dbReference>
<evidence type="ECO:0000256" key="11">
    <source>
        <dbReference type="PIRSR" id="PIRSR613273-1"/>
    </source>
</evidence>
<evidence type="ECO:0000256" key="14">
    <source>
        <dbReference type="PROSITE-ProRule" id="PRU00276"/>
    </source>
</evidence>
<evidence type="ECO:0000256" key="1">
    <source>
        <dbReference type="ARBA" id="ARBA00004613"/>
    </source>
</evidence>
<dbReference type="Pfam" id="PF01421">
    <property type="entry name" value="Reprolysin"/>
    <property type="match status" value="1"/>
</dbReference>
<dbReference type="GO" id="GO:0030198">
    <property type="term" value="P:extracellular matrix organization"/>
    <property type="evidence" value="ECO:0007669"/>
    <property type="project" value="InterPro"/>
</dbReference>
<feature type="disulfide bond" evidence="13">
    <location>
        <begin position="270"/>
        <end position="288"/>
    </location>
</feature>
<proteinExistence type="predicted"/>
<dbReference type="Pfam" id="PF17771">
    <property type="entry name" value="ADAMTS_CR_2"/>
    <property type="match status" value="1"/>
</dbReference>
<keyword evidence="5" id="KW-0677">Repeat</keyword>
<keyword evidence="8" id="KW-0482">Metalloprotease</keyword>
<organism evidence="17">
    <name type="scientific">Capitella teleta</name>
    <name type="common">Polychaete worm</name>
    <dbReference type="NCBI Taxonomy" id="283909"/>
    <lineage>
        <taxon>Eukaryota</taxon>
        <taxon>Metazoa</taxon>
        <taxon>Spiralia</taxon>
        <taxon>Lophotrochozoa</taxon>
        <taxon>Annelida</taxon>
        <taxon>Polychaeta</taxon>
        <taxon>Sedentaria</taxon>
        <taxon>Scolecida</taxon>
        <taxon>Capitellidae</taxon>
        <taxon>Capitella</taxon>
    </lineage>
</organism>
<feature type="disulfide bond" evidence="13">
    <location>
        <begin position="223"/>
        <end position="248"/>
    </location>
</feature>
<reference evidence="19" key="1">
    <citation type="submission" date="2012-12" db="EMBL/GenBank/DDBJ databases">
        <authorList>
            <person name="Hellsten U."/>
            <person name="Grimwood J."/>
            <person name="Chapman J.A."/>
            <person name="Shapiro H."/>
            <person name="Aerts A."/>
            <person name="Otillar R.P."/>
            <person name="Terry A.Y."/>
            <person name="Boore J.L."/>
            <person name="Simakov O."/>
            <person name="Marletaz F."/>
            <person name="Cho S.-J."/>
            <person name="Edsinger-Gonzales E."/>
            <person name="Havlak P."/>
            <person name="Kuo D.-H."/>
            <person name="Larsson T."/>
            <person name="Lv J."/>
            <person name="Arendt D."/>
            <person name="Savage R."/>
            <person name="Osoegawa K."/>
            <person name="de Jong P."/>
            <person name="Lindberg D.R."/>
            <person name="Seaver E.C."/>
            <person name="Weisblat D.A."/>
            <person name="Putnam N.H."/>
            <person name="Grigoriev I.V."/>
            <person name="Rokhsar D.S."/>
        </authorList>
    </citation>
    <scope>NUCLEOTIDE SEQUENCE</scope>
    <source>
        <strain evidence="19">I ESC-2004</strain>
    </source>
</reference>
<evidence type="ECO:0000256" key="13">
    <source>
        <dbReference type="PIRSR" id="PIRSR613273-3"/>
    </source>
</evidence>
<dbReference type="SUPFAM" id="SSF82895">
    <property type="entry name" value="TSP-1 type 1 repeat"/>
    <property type="match status" value="3"/>
</dbReference>
<evidence type="ECO:0000256" key="10">
    <source>
        <dbReference type="ARBA" id="ARBA00023180"/>
    </source>
</evidence>
<keyword evidence="2" id="KW-0964">Secreted</keyword>
<protein>
    <recommendedName>
        <fullName evidence="16">Peptidase M12B domain-containing protein</fullName>
    </recommendedName>
</protein>
<keyword evidence="7 12" id="KW-0862">Zinc</keyword>
<dbReference type="PROSITE" id="PS50215">
    <property type="entry name" value="ADAM_MEPRO"/>
    <property type="match status" value="1"/>
</dbReference>
<feature type="domain" description="Peptidase M12B" evidence="16">
    <location>
        <begin position="1"/>
        <end position="201"/>
    </location>
</feature>
<dbReference type="PRINTS" id="PR01857">
    <property type="entry name" value="ADAMTSFAMILY"/>
</dbReference>
<dbReference type="InterPro" id="IPR041645">
    <property type="entry name" value="ADAMTS_CR_2"/>
</dbReference>
<dbReference type="GO" id="GO:0005576">
    <property type="term" value="C:extracellular region"/>
    <property type="evidence" value="ECO:0007669"/>
    <property type="project" value="UniProtKB-SubCell"/>
</dbReference>
<evidence type="ECO:0000256" key="8">
    <source>
        <dbReference type="ARBA" id="ARBA00023049"/>
    </source>
</evidence>
<dbReference type="PANTHER" id="PTHR13723:SF304">
    <property type="entry name" value="A DISINTEGRIN AND METALLOPROTEINASE WITH THROMBOSPONDIN MOTIFS 2-LIKE PROTEIN"/>
    <property type="match status" value="1"/>
</dbReference>
<dbReference type="Pfam" id="PF05986">
    <property type="entry name" value="ADAMTS_spacer1"/>
    <property type="match status" value="1"/>
</dbReference>
<dbReference type="InterPro" id="IPR024079">
    <property type="entry name" value="MetalloPept_cat_dom_sf"/>
</dbReference>
<feature type="disulfide bond" evidence="13">
    <location>
        <begin position="234"/>
        <end position="257"/>
    </location>
</feature>
<evidence type="ECO:0000256" key="9">
    <source>
        <dbReference type="ARBA" id="ARBA00023157"/>
    </source>
</evidence>
<feature type="binding site" evidence="12">
    <location>
        <position position="91"/>
    </location>
    <ligand>
        <name>Ca(2+)</name>
        <dbReference type="ChEBI" id="CHEBI:29108"/>
        <label>1</label>
    </ligand>
</feature>
<dbReference type="FunFam" id="2.20.100.10:FF:000007">
    <property type="entry name" value="Thrombospondin 1"/>
    <property type="match status" value="1"/>
</dbReference>
<dbReference type="InterPro" id="IPR013273">
    <property type="entry name" value="ADAMTS/ADAMTS-like"/>
</dbReference>
<feature type="disulfide bond" evidence="13">
    <location>
        <begin position="313"/>
        <end position="351"/>
    </location>
</feature>
<feature type="binding site" evidence="12 14">
    <location>
        <position position="139"/>
    </location>
    <ligand>
        <name>Zn(2+)</name>
        <dbReference type="ChEBI" id="CHEBI:29105"/>
        <note>catalytic</note>
    </ligand>
</feature>
<feature type="binding site" evidence="12 14">
    <location>
        <position position="149"/>
    </location>
    <ligand>
        <name>Zn(2+)</name>
        <dbReference type="ChEBI" id="CHEBI:29105"/>
        <note>catalytic</note>
    </ligand>
</feature>
<dbReference type="GO" id="GO:0046872">
    <property type="term" value="F:metal ion binding"/>
    <property type="evidence" value="ECO:0007669"/>
    <property type="project" value="UniProtKB-KW"/>
</dbReference>
<feature type="disulfide bond" evidence="13">
    <location>
        <begin position="76"/>
        <end position="123"/>
    </location>
</feature>
<feature type="disulfide bond" evidence="13">
    <location>
        <begin position="117"/>
        <end position="196"/>
    </location>
</feature>
<evidence type="ECO:0000256" key="15">
    <source>
        <dbReference type="SAM" id="MobiDB-lite"/>
    </source>
</evidence>
<dbReference type="Pfam" id="PF19030">
    <property type="entry name" value="TSP1_ADAMTS"/>
    <property type="match status" value="2"/>
</dbReference>
<feature type="binding site" evidence="12 14">
    <location>
        <position position="143"/>
    </location>
    <ligand>
        <name>Zn(2+)</name>
        <dbReference type="ChEBI" id="CHEBI:29105"/>
        <note>catalytic</note>
    </ligand>
</feature>
<dbReference type="InterPro" id="IPR036383">
    <property type="entry name" value="TSP1_rpt_sf"/>
</dbReference>
<dbReference type="InterPro" id="IPR000884">
    <property type="entry name" value="TSP1_rpt"/>
</dbReference>
<dbReference type="Gene3D" id="3.40.390.10">
    <property type="entry name" value="Collagenase (Catalytic Domain)"/>
    <property type="match status" value="1"/>
</dbReference>
<dbReference type="PANTHER" id="PTHR13723">
    <property type="entry name" value="ADAMTS A DISINTEGRIN AND METALLOPROTEASE WITH THROMBOSPONDIN MOTIFS PROTEASE"/>
    <property type="match status" value="1"/>
</dbReference>
<dbReference type="STRING" id="283909.R7U1K1"/>
<dbReference type="HOGENOM" id="CLU_000660_4_1_1"/>
<keyword evidence="10" id="KW-0325">Glycoprotein</keyword>